<protein>
    <submittedName>
        <fullName evidence="1">Uncharacterized protein</fullName>
    </submittedName>
</protein>
<accession>A0ACD3A833</accession>
<name>A0ACD3A833_9AGAR</name>
<proteinExistence type="predicted"/>
<dbReference type="EMBL" id="ML208624">
    <property type="protein sequence ID" value="TFK61862.1"/>
    <property type="molecule type" value="Genomic_DNA"/>
</dbReference>
<gene>
    <name evidence="1" type="ORF">BDN72DRAFT_849335</name>
</gene>
<evidence type="ECO:0000313" key="2">
    <source>
        <dbReference type="Proteomes" id="UP000308600"/>
    </source>
</evidence>
<reference evidence="1 2" key="1">
    <citation type="journal article" date="2019" name="Nat. Ecol. Evol.">
        <title>Megaphylogeny resolves global patterns of mushroom evolution.</title>
        <authorList>
            <person name="Varga T."/>
            <person name="Krizsan K."/>
            <person name="Foldi C."/>
            <person name="Dima B."/>
            <person name="Sanchez-Garcia M."/>
            <person name="Sanchez-Ramirez S."/>
            <person name="Szollosi G.J."/>
            <person name="Szarkandi J.G."/>
            <person name="Papp V."/>
            <person name="Albert L."/>
            <person name="Andreopoulos W."/>
            <person name="Angelini C."/>
            <person name="Antonin V."/>
            <person name="Barry K.W."/>
            <person name="Bougher N.L."/>
            <person name="Buchanan P."/>
            <person name="Buyck B."/>
            <person name="Bense V."/>
            <person name="Catcheside P."/>
            <person name="Chovatia M."/>
            <person name="Cooper J."/>
            <person name="Damon W."/>
            <person name="Desjardin D."/>
            <person name="Finy P."/>
            <person name="Geml J."/>
            <person name="Haridas S."/>
            <person name="Hughes K."/>
            <person name="Justo A."/>
            <person name="Karasinski D."/>
            <person name="Kautmanova I."/>
            <person name="Kiss B."/>
            <person name="Kocsube S."/>
            <person name="Kotiranta H."/>
            <person name="LaButti K.M."/>
            <person name="Lechner B.E."/>
            <person name="Liimatainen K."/>
            <person name="Lipzen A."/>
            <person name="Lukacs Z."/>
            <person name="Mihaltcheva S."/>
            <person name="Morgado L.N."/>
            <person name="Niskanen T."/>
            <person name="Noordeloos M.E."/>
            <person name="Ohm R.A."/>
            <person name="Ortiz-Santana B."/>
            <person name="Ovrebo C."/>
            <person name="Racz N."/>
            <person name="Riley R."/>
            <person name="Savchenko A."/>
            <person name="Shiryaev A."/>
            <person name="Soop K."/>
            <person name="Spirin V."/>
            <person name="Szebenyi C."/>
            <person name="Tomsovsky M."/>
            <person name="Tulloss R.E."/>
            <person name="Uehling J."/>
            <person name="Grigoriev I.V."/>
            <person name="Vagvolgyi C."/>
            <person name="Papp T."/>
            <person name="Martin F.M."/>
            <person name="Miettinen O."/>
            <person name="Hibbett D.S."/>
            <person name="Nagy L.G."/>
        </authorList>
    </citation>
    <scope>NUCLEOTIDE SEQUENCE [LARGE SCALE GENOMIC DNA]</scope>
    <source>
        <strain evidence="1 2">NL-1719</strain>
    </source>
</reference>
<evidence type="ECO:0000313" key="1">
    <source>
        <dbReference type="EMBL" id="TFK61862.1"/>
    </source>
</evidence>
<sequence length="269" mass="30597">MPARQARTPFKFGPRPKPDWSTTPIIPSTLPEDLEREIFEIAAESSQICAVNLTLVAKRVNIWITPILYRVLTFKHLRTCTYAASFLFKGHHVQEIYSTIGMTLLPCIHRFPNIKILILHGIYLDTSLIKKLTELPLLKELWFQTRCLPGNFTPSITFPGLTHLGLFADPILPSTFPSSSFPNLTHILVDLTLTIPLILSLLDTCLRLKVLLVTGGGSRDHGLDAIVKRFGRRDDRIVEFFLWNPKDRVIERSLGILWAEAEHIVDARR</sequence>
<organism evidence="1 2">
    <name type="scientific">Pluteus cervinus</name>
    <dbReference type="NCBI Taxonomy" id="181527"/>
    <lineage>
        <taxon>Eukaryota</taxon>
        <taxon>Fungi</taxon>
        <taxon>Dikarya</taxon>
        <taxon>Basidiomycota</taxon>
        <taxon>Agaricomycotina</taxon>
        <taxon>Agaricomycetes</taxon>
        <taxon>Agaricomycetidae</taxon>
        <taxon>Agaricales</taxon>
        <taxon>Pluteineae</taxon>
        <taxon>Pluteaceae</taxon>
        <taxon>Pluteus</taxon>
    </lineage>
</organism>
<keyword evidence="2" id="KW-1185">Reference proteome</keyword>
<dbReference type="Proteomes" id="UP000308600">
    <property type="component" value="Unassembled WGS sequence"/>
</dbReference>